<dbReference type="AlphaFoldDB" id="A0A7R9WUJ3"/>
<keyword evidence="1" id="KW-0175">Coiled coil</keyword>
<protein>
    <submittedName>
        <fullName evidence="3">Uncharacterized protein</fullName>
    </submittedName>
</protein>
<keyword evidence="2" id="KW-0732">Signal</keyword>
<feature type="coiled-coil region" evidence="1">
    <location>
        <begin position="71"/>
        <end position="119"/>
    </location>
</feature>
<evidence type="ECO:0000256" key="2">
    <source>
        <dbReference type="SAM" id="SignalP"/>
    </source>
</evidence>
<accession>A0A7R9WUJ3</accession>
<evidence type="ECO:0000313" key="3">
    <source>
        <dbReference type="EMBL" id="CAD8333673.1"/>
    </source>
</evidence>
<reference evidence="3" key="1">
    <citation type="submission" date="2021-01" db="EMBL/GenBank/DDBJ databases">
        <authorList>
            <person name="Corre E."/>
            <person name="Pelletier E."/>
            <person name="Niang G."/>
            <person name="Scheremetjew M."/>
            <person name="Finn R."/>
            <person name="Kale V."/>
            <person name="Holt S."/>
            <person name="Cochrane G."/>
            <person name="Meng A."/>
            <person name="Brown T."/>
            <person name="Cohen L."/>
        </authorList>
    </citation>
    <scope>NUCLEOTIDE SEQUENCE</scope>
    <source>
        <strain evidence="3">CCMP3328</strain>
    </source>
</reference>
<sequence length="198" mass="22314">MMMKSLSSFAIMALIAVLSVSEGDAFTIPRINVNNAPVNSAAAGRSVVLQASVAERPAETEAGPSNGDEETATAQNTIAMLKEEIAKLETQMEESSTKIAQYEKEVEESSLEIIGLKRDMLDREKAFDKELFDKEEHINKIILVIEYHKGRFNEREKVNAEYTRKLEEHISALESERESFRSMAKQAIKVAGRRMKFW</sequence>
<proteinExistence type="predicted"/>
<organism evidence="3">
    <name type="scientific">Craspedostauros australis</name>
    <dbReference type="NCBI Taxonomy" id="1486917"/>
    <lineage>
        <taxon>Eukaryota</taxon>
        <taxon>Sar</taxon>
        <taxon>Stramenopiles</taxon>
        <taxon>Ochrophyta</taxon>
        <taxon>Bacillariophyta</taxon>
        <taxon>Bacillariophyceae</taxon>
        <taxon>Bacillariophycidae</taxon>
        <taxon>Naviculales</taxon>
        <taxon>Naviculaceae</taxon>
        <taxon>Craspedostauros</taxon>
    </lineage>
</organism>
<name>A0A7R9WUJ3_9STRA</name>
<evidence type="ECO:0000256" key="1">
    <source>
        <dbReference type="SAM" id="Coils"/>
    </source>
</evidence>
<gene>
    <name evidence="3" type="ORF">CAUS1442_LOCUS5775</name>
</gene>
<feature type="signal peptide" evidence="2">
    <location>
        <begin position="1"/>
        <end position="25"/>
    </location>
</feature>
<feature type="chain" id="PRO_5031319408" evidence="2">
    <location>
        <begin position="26"/>
        <end position="198"/>
    </location>
</feature>
<dbReference type="EMBL" id="HBEF01009208">
    <property type="protein sequence ID" value="CAD8333673.1"/>
    <property type="molecule type" value="Transcribed_RNA"/>
</dbReference>